<dbReference type="InterPro" id="IPR000120">
    <property type="entry name" value="Amidase"/>
</dbReference>
<dbReference type="Gene3D" id="3.90.1300.10">
    <property type="entry name" value="Amidase signature (AS) domain"/>
    <property type="match status" value="1"/>
</dbReference>
<dbReference type="Proteomes" id="UP001219037">
    <property type="component" value="Chromosome"/>
</dbReference>
<dbReference type="SUPFAM" id="SSF75304">
    <property type="entry name" value="Amidase signature (AS) enzymes"/>
    <property type="match status" value="1"/>
</dbReference>
<dbReference type="InterPro" id="IPR023631">
    <property type="entry name" value="Amidase_dom"/>
</dbReference>
<dbReference type="RefSeq" id="WP_278157841.1">
    <property type="nucleotide sequence ID" value="NZ_CP121252.1"/>
</dbReference>
<dbReference type="PROSITE" id="PS00571">
    <property type="entry name" value="AMIDASES"/>
    <property type="match status" value="1"/>
</dbReference>
<name>A0ABY8H6H3_9MICC</name>
<evidence type="ECO:0000259" key="3">
    <source>
        <dbReference type="Pfam" id="PF01425"/>
    </source>
</evidence>
<comment type="similarity">
    <text evidence="1">Belongs to the amidase family.</text>
</comment>
<dbReference type="EMBL" id="CP121252">
    <property type="protein sequence ID" value="WFP16744.1"/>
    <property type="molecule type" value="Genomic_DNA"/>
</dbReference>
<evidence type="ECO:0000256" key="1">
    <source>
        <dbReference type="ARBA" id="ARBA00009199"/>
    </source>
</evidence>
<evidence type="ECO:0000313" key="4">
    <source>
        <dbReference type="EMBL" id="WFP16744.1"/>
    </source>
</evidence>
<protein>
    <submittedName>
        <fullName evidence="4">Amidase</fullName>
    </submittedName>
</protein>
<organism evidence="4 5">
    <name type="scientific">Citricoccus muralis</name>
    <dbReference type="NCBI Taxonomy" id="169134"/>
    <lineage>
        <taxon>Bacteria</taxon>
        <taxon>Bacillati</taxon>
        <taxon>Actinomycetota</taxon>
        <taxon>Actinomycetes</taxon>
        <taxon>Micrococcales</taxon>
        <taxon>Micrococcaceae</taxon>
        <taxon>Citricoccus</taxon>
    </lineage>
</organism>
<feature type="region of interest" description="Disordered" evidence="2">
    <location>
        <begin position="203"/>
        <end position="222"/>
    </location>
</feature>
<keyword evidence="5" id="KW-1185">Reference proteome</keyword>
<dbReference type="InterPro" id="IPR036928">
    <property type="entry name" value="AS_sf"/>
</dbReference>
<proteinExistence type="inferred from homology"/>
<dbReference type="PANTHER" id="PTHR11895:SF7">
    <property type="entry name" value="GLUTAMYL-TRNA(GLN) AMIDOTRANSFERASE SUBUNIT A, MITOCHONDRIAL"/>
    <property type="match status" value="1"/>
</dbReference>
<dbReference type="PANTHER" id="PTHR11895">
    <property type="entry name" value="TRANSAMIDASE"/>
    <property type="match status" value="1"/>
</dbReference>
<reference evidence="4 5" key="1">
    <citation type="submission" date="2023-04" db="EMBL/GenBank/DDBJ databases">
        <title>Funneling lignin-derived compounds into biodiesel using alkali-halophilic Citricoccus sp. P2.</title>
        <authorList>
            <person name="Luo C.-B."/>
        </authorList>
    </citation>
    <scope>NUCLEOTIDE SEQUENCE [LARGE SCALE GENOMIC DNA]</scope>
    <source>
        <strain evidence="4 5">P2</strain>
    </source>
</reference>
<dbReference type="Pfam" id="PF01425">
    <property type="entry name" value="Amidase"/>
    <property type="match status" value="1"/>
</dbReference>
<evidence type="ECO:0000313" key="5">
    <source>
        <dbReference type="Proteomes" id="UP001219037"/>
    </source>
</evidence>
<feature type="region of interest" description="Disordered" evidence="2">
    <location>
        <begin position="131"/>
        <end position="166"/>
    </location>
</feature>
<dbReference type="InterPro" id="IPR020556">
    <property type="entry name" value="Amidase_CS"/>
</dbReference>
<feature type="domain" description="Amidase" evidence="3">
    <location>
        <begin position="29"/>
        <end position="454"/>
    </location>
</feature>
<gene>
    <name evidence="4" type="ORF">P8192_01035</name>
</gene>
<sequence length="466" mass="49196">MSDSPRAASYPSAVALRDDLAAGRRTAVDVTEHFLRVIDEKNPQLGAFMTVTQHLALERARQLDAEHASDPRRSGPLHGLPLGFKDLTAVQGVPTTFASRVFQDAPPAAQDDPLPAALRLAGAVFLGTTTTPEFGLPPHSENRVSPPARNPLDPTRTAGGSSGGAAAAVASGMLPVAPGSDGGGSIRIPAAACGIVGLKPGRGTLPTDDQRDTVRNLGVNGPLGRTTEDTALLFDAMTDPTATTGYYLDTVRRAARQGIAPTNIGWTTASPFHPDLEITLARGAVEALTRAVTLLAGDGHTVSELDLDYQPGYHEDFRTVWTSGLAEAPLPEGAEDKMEPLAAHFLNLARGYTPEVLAEAESRLTDWAADTRRQLAAASIVLTPVLAFAPPAIGAFTEREPADDYAYQCQFTPYTSMVNVMGLPAISIPVLTDEDGMNWSVQAIGRPGTEAQLLALSARMERMLAQ</sequence>
<evidence type="ECO:0000256" key="2">
    <source>
        <dbReference type="SAM" id="MobiDB-lite"/>
    </source>
</evidence>
<accession>A0ABY8H6H3</accession>